<keyword evidence="4" id="KW-1185">Reference proteome</keyword>
<dbReference type="EMBL" id="JANUGV010000003">
    <property type="protein sequence ID" value="MCS0609358.1"/>
    <property type="molecule type" value="Genomic_DNA"/>
</dbReference>
<organism evidence="3 4">
    <name type="scientific">Massilia solisilvae</name>
    <dbReference type="NCBI Taxonomy" id="1811225"/>
    <lineage>
        <taxon>Bacteria</taxon>
        <taxon>Pseudomonadati</taxon>
        <taxon>Pseudomonadota</taxon>
        <taxon>Betaproteobacteria</taxon>
        <taxon>Burkholderiales</taxon>
        <taxon>Oxalobacteraceae</taxon>
        <taxon>Telluria group</taxon>
        <taxon>Massilia</taxon>
    </lineage>
</organism>
<feature type="domain" description="AraC-type transcription regulator ligand-binding" evidence="2">
    <location>
        <begin position="52"/>
        <end position="207"/>
    </location>
</feature>
<dbReference type="Proteomes" id="UP001205861">
    <property type="component" value="Unassembled WGS sequence"/>
</dbReference>
<sequence length="240" mass="26219">MHANEGDTIPPVALCGFTPRVAISQVVTPAPSWLVVADLDRLVSTMDVQVIALSECVVGPGFALDLDGLDTPSFHYIRQGHGWLYTSNEQPAEIGSQTLIIVPPHCPFRFELGPARPSAPGSAKLSRDRDRTETTAFMLCGIFRSLYGNSTDLFDTLRVPIVEQFSKDDGLELKLQLALTELISRQVCADVLASTTIKQVIVALIRRSVLSLQDWTRRFAALSVAGSPRAQVNSEKDNTK</sequence>
<reference evidence="3 4" key="1">
    <citation type="submission" date="2022-08" db="EMBL/GenBank/DDBJ databases">
        <title>Reclassification of Massilia species as members of the genera Telluria, Duganella, Pseudoduganella, Mokoshia gen. nov. and Zemynaea gen. nov. using orthogonal and non-orthogonal genome-based approaches.</title>
        <authorList>
            <person name="Bowman J.P."/>
        </authorList>
    </citation>
    <scope>NUCLEOTIDE SEQUENCE [LARGE SCALE GENOMIC DNA]</scope>
    <source>
        <strain evidence="3 4">JCM 31607</strain>
    </source>
</reference>
<dbReference type="InterPro" id="IPR032783">
    <property type="entry name" value="AraC_lig"/>
</dbReference>
<dbReference type="Pfam" id="PF12852">
    <property type="entry name" value="Cupin_6"/>
    <property type="match status" value="1"/>
</dbReference>
<dbReference type="RefSeq" id="WP_258857008.1">
    <property type="nucleotide sequence ID" value="NZ_JANUGV010000003.1"/>
</dbReference>
<accession>A0ABT2BLG0</accession>
<evidence type="ECO:0000313" key="3">
    <source>
        <dbReference type="EMBL" id="MCS0609358.1"/>
    </source>
</evidence>
<gene>
    <name evidence="3" type="ORF">NX773_14400</name>
</gene>
<comment type="caution">
    <text evidence="3">The sequence shown here is derived from an EMBL/GenBank/DDBJ whole genome shotgun (WGS) entry which is preliminary data.</text>
</comment>
<protein>
    <submittedName>
        <fullName evidence="3">Cupin domain-containing protein</fullName>
    </submittedName>
</protein>
<evidence type="ECO:0000259" key="2">
    <source>
        <dbReference type="Pfam" id="PF12852"/>
    </source>
</evidence>
<evidence type="ECO:0000256" key="1">
    <source>
        <dbReference type="ARBA" id="ARBA00023125"/>
    </source>
</evidence>
<proteinExistence type="predicted"/>
<name>A0ABT2BLG0_9BURK</name>
<evidence type="ECO:0000313" key="4">
    <source>
        <dbReference type="Proteomes" id="UP001205861"/>
    </source>
</evidence>
<keyword evidence="1" id="KW-0238">DNA-binding</keyword>